<dbReference type="OrthoDB" id="5348860at2"/>
<dbReference type="Proteomes" id="UP000190061">
    <property type="component" value="Unassembled WGS sequence"/>
</dbReference>
<gene>
    <name evidence="3" type="ORF">SAMN02745674_00528</name>
</gene>
<dbReference type="AlphaFoldDB" id="A0A1T4MPE6"/>
<evidence type="ECO:0000313" key="4">
    <source>
        <dbReference type="Proteomes" id="UP000190061"/>
    </source>
</evidence>
<dbReference type="Pfam" id="PF04170">
    <property type="entry name" value="NlpE"/>
    <property type="match status" value="1"/>
</dbReference>
<name>A0A1T4MPE6_9GAMM</name>
<dbReference type="STRING" id="1122188.SAMN02745674_00528"/>
<evidence type="ECO:0000313" key="3">
    <source>
        <dbReference type="EMBL" id="SJZ68909.1"/>
    </source>
</evidence>
<feature type="region of interest" description="Disordered" evidence="1">
    <location>
        <begin position="39"/>
        <end position="58"/>
    </location>
</feature>
<feature type="signal peptide" evidence="2">
    <location>
        <begin position="1"/>
        <end position="26"/>
    </location>
</feature>
<evidence type="ECO:0000256" key="2">
    <source>
        <dbReference type="SAM" id="SignalP"/>
    </source>
</evidence>
<dbReference type="EMBL" id="FUXP01000001">
    <property type="protein sequence ID" value="SJZ68909.1"/>
    <property type="molecule type" value="Genomic_DNA"/>
</dbReference>
<dbReference type="Gene3D" id="2.40.128.640">
    <property type="match status" value="1"/>
</dbReference>
<reference evidence="3 4" key="1">
    <citation type="submission" date="2017-02" db="EMBL/GenBank/DDBJ databases">
        <authorList>
            <person name="Peterson S.W."/>
        </authorList>
    </citation>
    <scope>NUCLEOTIDE SEQUENCE [LARGE SCALE GENOMIC DNA]</scope>
    <source>
        <strain evidence="3 4">DSM 21749</strain>
    </source>
</reference>
<sequence length="154" mass="16315">MNQKSFRLATLACFAALAVGCQQETAAPAAAPVEPVVEEAQPTPDIVPAANPSTDGAGFDMRAFAGTFGDETTTVELRPDGTYEIVDRDAAGGGEAVMDGTWTVEADDRHIRLDPNTKAEEDRLFAISSDDELQTLDAEGQPASDGRTLSRQQD</sequence>
<evidence type="ECO:0000256" key="1">
    <source>
        <dbReference type="SAM" id="MobiDB-lite"/>
    </source>
</evidence>
<dbReference type="PROSITE" id="PS51257">
    <property type="entry name" value="PROKAR_LIPOPROTEIN"/>
    <property type="match status" value="1"/>
</dbReference>
<keyword evidence="4" id="KW-1185">Reference proteome</keyword>
<proteinExistence type="predicted"/>
<dbReference type="InterPro" id="IPR007298">
    <property type="entry name" value="Cu-R_lipoprotein_NlpE"/>
</dbReference>
<feature type="region of interest" description="Disordered" evidence="1">
    <location>
        <begin position="128"/>
        <end position="154"/>
    </location>
</feature>
<organism evidence="3 4">
    <name type="scientific">Lysobacter spongiicola DSM 21749</name>
    <dbReference type="NCBI Taxonomy" id="1122188"/>
    <lineage>
        <taxon>Bacteria</taxon>
        <taxon>Pseudomonadati</taxon>
        <taxon>Pseudomonadota</taxon>
        <taxon>Gammaproteobacteria</taxon>
        <taxon>Lysobacterales</taxon>
        <taxon>Lysobacteraceae</taxon>
        <taxon>Novilysobacter</taxon>
    </lineage>
</organism>
<dbReference type="RefSeq" id="WP_078757127.1">
    <property type="nucleotide sequence ID" value="NZ_FUXP01000001.1"/>
</dbReference>
<protein>
    <submittedName>
        <fullName evidence="3">NlpE N-terminal domain-containing protein</fullName>
    </submittedName>
</protein>
<keyword evidence="2" id="KW-0732">Signal</keyword>
<feature type="chain" id="PRO_5012797999" evidence="2">
    <location>
        <begin position="27"/>
        <end position="154"/>
    </location>
</feature>
<accession>A0A1T4MPE6</accession>